<dbReference type="AlphaFoldDB" id="A0A3S0Z717"/>
<accession>A0A3S0Z717</accession>
<dbReference type="EMBL" id="RQTK01001114">
    <property type="protein sequence ID" value="RUS72093.1"/>
    <property type="molecule type" value="Genomic_DNA"/>
</dbReference>
<comment type="caution">
    <text evidence="2">The sequence shown here is derived from an EMBL/GenBank/DDBJ whole genome shotgun (WGS) entry which is preliminary data.</text>
</comment>
<reference evidence="2 3" key="1">
    <citation type="submission" date="2019-01" db="EMBL/GenBank/DDBJ databases">
        <title>A draft genome assembly of the solar-powered sea slug Elysia chlorotica.</title>
        <authorList>
            <person name="Cai H."/>
            <person name="Li Q."/>
            <person name="Fang X."/>
            <person name="Li J."/>
            <person name="Curtis N.E."/>
            <person name="Altenburger A."/>
            <person name="Shibata T."/>
            <person name="Feng M."/>
            <person name="Maeda T."/>
            <person name="Schwartz J.A."/>
            <person name="Shigenobu S."/>
            <person name="Lundholm N."/>
            <person name="Nishiyama T."/>
            <person name="Yang H."/>
            <person name="Hasebe M."/>
            <person name="Li S."/>
            <person name="Pierce S.K."/>
            <person name="Wang J."/>
        </authorList>
    </citation>
    <scope>NUCLEOTIDE SEQUENCE [LARGE SCALE GENOMIC DNA]</scope>
    <source>
        <strain evidence="2">EC2010</strain>
        <tissue evidence="2">Whole organism of an adult</tissue>
    </source>
</reference>
<organism evidence="2 3">
    <name type="scientific">Elysia chlorotica</name>
    <name type="common">Eastern emerald elysia</name>
    <name type="synonym">Sea slug</name>
    <dbReference type="NCBI Taxonomy" id="188477"/>
    <lineage>
        <taxon>Eukaryota</taxon>
        <taxon>Metazoa</taxon>
        <taxon>Spiralia</taxon>
        <taxon>Lophotrochozoa</taxon>
        <taxon>Mollusca</taxon>
        <taxon>Gastropoda</taxon>
        <taxon>Heterobranchia</taxon>
        <taxon>Euthyneura</taxon>
        <taxon>Panpulmonata</taxon>
        <taxon>Sacoglossa</taxon>
        <taxon>Placobranchoidea</taxon>
        <taxon>Plakobranchidae</taxon>
        <taxon>Elysia</taxon>
    </lineage>
</organism>
<feature type="region of interest" description="Disordered" evidence="1">
    <location>
        <begin position="34"/>
        <end position="54"/>
    </location>
</feature>
<gene>
    <name evidence="2" type="ORF">EGW08_020138</name>
</gene>
<dbReference type="Proteomes" id="UP000271974">
    <property type="component" value="Unassembled WGS sequence"/>
</dbReference>
<feature type="compositionally biased region" description="Basic and acidic residues" evidence="1">
    <location>
        <begin position="119"/>
        <end position="131"/>
    </location>
</feature>
<evidence type="ECO:0000313" key="3">
    <source>
        <dbReference type="Proteomes" id="UP000271974"/>
    </source>
</evidence>
<sequence length="338" mass="37723">LLLQFLLQQLHLPLPARQPVLDVCVVQDKVAHDDRNSEGDHEQPCHGAARPDKIPGRGLRVHVAIAHCCHGNDRPPEADWDVGEDAVRLGEVYECGEHDHADEQEDAHEHQLVKARLERVQQDPQSRHVPDEPEDPEQAQDPQDKQHLHDGDALLALAGPNQQKHDLHVVRRERQEVHDVLQRAQEVELVGRAGEAGHVLQREEGQAAYVHDKQRGVRQLAVPPIGRVLVLITPGPVLMLSHAATYTTSSPSRIHVHVIVTVFLRAGAAHSTEVSPCVVHDTRWQREIPELNVLNIEELVEGGQVCHIPGLHLEQRMRLGAEREDGNEDEDDGDPGIH</sequence>
<keyword evidence="3" id="KW-1185">Reference proteome</keyword>
<feature type="non-terminal residue" evidence="2">
    <location>
        <position position="1"/>
    </location>
</feature>
<name>A0A3S0Z717_ELYCH</name>
<feature type="non-terminal residue" evidence="2">
    <location>
        <position position="338"/>
    </location>
</feature>
<proteinExistence type="predicted"/>
<feature type="region of interest" description="Disordered" evidence="1">
    <location>
        <begin position="119"/>
        <end position="146"/>
    </location>
</feature>
<evidence type="ECO:0000256" key="1">
    <source>
        <dbReference type="SAM" id="MobiDB-lite"/>
    </source>
</evidence>
<protein>
    <submittedName>
        <fullName evidence="2">Uncharacterized protein</fullName>
    </submittedName>
</protein>
<evidence type="ECO:0000313" key="2">
    <source>
        <dbReference type="EMBL" id="RUS72093.1"/>
    </source>
</evidence>